<reference evidence="1 2" key="1">
    <citation type="submission" date="2018-08" db="EMBL/GenBank/DDBJ databases">
        <title>Recombination of ecologically and evolutionarily significant loci maintains genetic cohesion in the Pseudomonas syringae species complex.</title>
        <authorList>
            <person name="Dillon M."/>
            <person name="Thakur S."/>
            <person name="Almeida R.N.D."/>
            <person name="Weir B.S."/>
            <person name="Guttman D.S."/>
        </authorList>
    </citation>
    <scope>NUCLEOTIDE SEQUENCE [LARGE SCALE GENOMIC DNA]</scope>
    <source>
        <strain evidence="1 2">ICMP 2821</strain>
    </source>
</reference>
<dbReference type="AlphaFoldDB" id="A0A3M3LP69"/>
<comment type="caution">
    <text evidence="1">The sequence shown here is derived from an EMBL/GenBank/DDBJ whole genome shotgun (WGS) entry which is preliminary data.</text>
</comment>
<gene>
    <name evidence="1" type="ORF">ALQ64_01900</name>
</gene>
<proteinExistence type="predicted"/>
<accession>A0A3M3LP69</accession>
<evidence type="ECO:0000313" key="1">
    <source>
        <dbReference type="EMBL" id="RMN36811.1"/>
    </source>
</evidence>
<sequence length="89" mass="10037">MQGIQMDQTESFNQQDYLPIARLVGVTEVQGEASACSLVFELESTTGQKLNLTYGSVMEALRFAQQQAVMAPLSEHWWARVERYDGCTF</sequence>
<dbReference type="EMBL" id="RBOW01000248">
    <property type="protein sequence ID" value="RMN36811.1"/>
    <property type="molecule type" value="Genomic_DNA"/>
</dbReference>
<protein>
    <submittedName>
        <fullName evidence="1">Uncharacterized protein</fullName>
    </submittedName>
</protein>
<dbReference type="Proteomes" id="UP000281372">
    <property type="component" value="Unassembled WGS sequence"/>
</dbReference>
<organism evidence="1 2">
    <name type="scientific">Pseudomonas cannabina</name>
    <dbReference type="NCBI Taxonomy" id="86840"/>
    <lineage>
        <taxon>Bacteria</taxon>
        <taxon>Pseudomonadati</taxon>
        <taxon>Pseudomonadota</taxon>
        <taxon>Gammaproteobacteria</taxon>
        <taxon>Pseudomonadales</taxon>
        <taxon>Pseudomonadaceae</taxon>
        <taxon>Pseudomonas</taxon>
    </lineage>
</organism>
<evidence type="ECO:0000313" key="2">
    <source>
        <dbReference type="Proteomes" id="UP000281372"/>
    </source>
</evidence>
<name>A0A3M3LP69_PSECA</name>